<dbReference type="Proteomes" id="UP000000437">
    <property type="component" value="Chromosome 13"/>
</dbReference>
<reference evidence="2" key="8">
    <citation type="journal article" date="2020" name="Nat. Commun.">
        <title>E-cadherin focuses protrusion formation at the front of migrating cells by impeding actin flow.</title>
        <authorList>
            <person name="Grimaldi C."/>
            <person name="Schumacher I."/>
            <person name="Boquet-Pujadas A."/>
            <person name="Tarbashevich K."/>
            <person name="Vos B.E."/>
            <person name="Bandemer J."/>
            <person name="Schick J."/>
            <person name="Aalto A."/>
            <person name="Olivo-Marin J.C."/>
            <person name="Betz T."/>
            <person name="Raz E."/>
        </authorList>
    </citation>
    <scope>NUCLEOTIDE SEQUENCE</scope>
</reference>
<name>A0AC36HBC9_DANRE</name>
<reference evidence="2" key="1">
    <citation type="journal article" date="2005" name="J. Cell Sci.">
        <title>Transition from non-motile behaviour to directed migration during early PGC development in zebrafish.</title>
        <authorList>
            <person name="Blaser H."/>
            <person name="Eisenbeiss S."/>
            <person name="Neumann M."/>
            <person name="Reichman-Fried M."/>
            <person name="Thisse B."/>
            <person name="Thisse C."/>
            <person name="Raz E."/>
        </authorList>
    </citation>
    <scope>NUCLEOTIDE SEQUENCE</scope>
</reference>
<dbReference type="RefSeq" id="NP_001007788.1">
    <property type="nucleotide sequence ID" value="NM_001007787.1"/>
</dbReference>
<accession>A0AC36HBC9</accession>
<reference evidence="2" key="5">
    <citation type="journal article" date="2013" name="Mar. Biotechnol.">
        <title>Targeted expression in zebrafish primordial germ cells by Cre/loxP and Gal4/UAS systems.</title>
        <authorList>
            <person name="Xiong F."/>
            <person name="Wei Z.Q."/>
            <person name="Zhu Z.Y."/>
            <person name="Sun Y.H."/>
        </authorList>
    </citation>
    <scope>NUCLEOTIDE SEQUENCE</scope>
</reference>
<proteinExistence type="predicted"/>
<reference evidence="2" key="3">
    <citation type="journal article" date="2008" name="BMC Dev. Biol.">
        <title>Control over the morphology and segregation of Zebrafish germ cell granules during embryonic development.</title>
        <authorList>
            <person name="Strasser M.J."/>
            <person name="Mackenzie N.C."/>
            <person name="Dumstrei K."/>
            <person name="Nakkrasae L.I."/>
            <person name="Stebler J."/>
            <person name="Raz E."/>
        </authorList>
    </citation>
    <scope>NUCLEOTIDE SEQUENCE</scope>
</reference>
<reference evidence="2" key="6">
    <citation type="journal article" date="2016" name="Cell Rep.">
        <title>Differences in Strength and Timing of the mtDNA Bottleneck between Zebrafish Germline and Non-germline Cells.</title>
        <authorList>
            <person name="Otten A.B."/>
            <person name="Theunissen T.E."/>
            <person name="Derhaag J.G."/>
            <person name="Lambrichs E.H."/>
            <person name="Boesten I.B."/>
            <person name="Winandy M."/>
            <person name="van Montfoort A.P."/>
            <person name="Tarbashevich K."/>
            <person name="Raz E."/>
            <person name="Gerards M."/>
            <person name="Vanoevelen J.M."/>
            <person name="van den Bosch B.J."/>
            <person name="Muller M."/>
            <person name="Smeets H.J."/>
        </authorList>
    </citation>
    <scope>NUCLEOTIDE SEQUENCE</scope>
</reference>
<reference evidence="2" key="9">
    <citation type="journal article" date="2021" name="Genesis">
        <title>Conserved germ plasm characteristics across the Danio and Devario lineages.</title>
        <authorList>
            <person name="Hansen C.L."/>
            <person name="Chamberlain T.J."/>
            <person name="Trevena R.L."/>
            <person name="Kurek J.E."/>
            <person name="Pelegri F."/>
        </authorList>
    </citation>
    <scope>NUCLEOTIDE SEQUENCE</scope>
</reference>
<evidence type="ECO:0000313" key="1">
    <source>
        <dbReference type="Proteomes" id="UP000000437"/>
    </source>
</evidence>
<reference evidence="2" key="7">
    <citation type="journal article" date="2016" name="Int. J. Mol. Sci.">
        <title>RTN3 Regulates the Expression Level of Chemokine Receptor CXCR4 and is Required for Migration of Primordial Germ Cells.</title>
        <authorList>
            <person name="Li H."/>
            <person name="Liang R."/>
            <person name="Lu Y."/>
            <person name="Wang M."/>
            <person name="Li Z."/>
        </authorList>
    </citation>
    <scope>NUCLEOTIDE SEQUENCE</scope>
</reference>
<evidence type="ECO:0000313" key="2">
    <source>
        <dbReference type="RefSeq" id="NP_001007788.1"/>
    </source>
</evidence>
<gene>
    <name evidence="2" type="primary">kop</name>
    <name evidence="2" type="synonym">zgc:123051</name>
</gene>
<reference evidence="2" key="2">
    <citation type="journal article" date="2006" name="Dev. Cell">
        <title>Migration of zebrafish primordial germ cells: a role for myosin contraction and cytoplasmic flow.</title>
        <authorList>
            <person name="Blaser H."/>
            <person name="Reichman-Fried M."/>
            <person name="Castanon I."/>
            <person name="Dumstrei K."/>
            <person name="Marlow F.L."/>
            <person name="Kawakami K."/>
            <person name="Solnica-Krezel L."/>
            <person name="Heisenberg C.P."/>
            <person name="Raz E."/>
        </authorList>
    </citation>
    <scope>NUCLEOTIDE SEQUENCE</scope>
</reference>
<keyword evidence="1" id="KW-1185">Reference proteome</keyword>
<reference evidence="2" key="11">
    <citation type="submission" date="2025-08" db="UniProtKB">
        <authorList>
            <consortium name="RefSeq"/>
        </authorList>
    </citation>
    <scope>IDENTIFICATION</scope>
</reference>
<reference evidence="2" key="4">
    <citation type="journal article" date="2010" name="Nat. Cell Biol.">
        <title>A role for Rho GTPases and cell-cell adhesion in single-cell motility in vivo.</title>
        <authorList>
            <person name="Kardash E."/>
            <person name="Reichman-Fried M."/>
            <person name="Maitre J.L."/>
            <person name="Boldajipour B."/>
            <person name="Papusheva E."/>
            <person name="Messerschmidt E.M."/>
            <person name="Heisenberg C.P."/>
            <person name="Raz E."/>
        </authorList>
    </citation>
    <scope>NUCLEOTIDE SEQUENCE</scope>
</reference>
<protein>
    <submittedName>
        <fullName evidence="2">Askopos</fullName>
    </submittedName>
</protein>
<reference evidence="2" key="10">
    <citation type="journal article" date="2021" name="Proc. Natl. Acad. Sci. U.S.A.">
        <title>Chemokine-biased robust self-organizing polarization of migrating cells in vivo.</title>
        <authorList>
            <person name="Olguin-Olguin A."/>
            <person name="Aalto A."/>
            <person name="Maugis B."/>
            <person name="Boquet-Pujadas A."/>
            <person name="Hoffmann D."/>
            <person name="Ermlich L."/>
            <person name="Betz T."/>
            <person name="Gov N.S."/>
            <person name="Reichman-Fried M."/>
            <person name="Raz E."/>
        </authorList>
    </citation>
    <scope>NUCLEOTIDE SEQUENCE</scope>
</reference>
<sequence>MSFTDTSIHLKPLSSYSKMVCSKQQSASPCFKIQVHISDKTRGFKRRLQDSCFEDISETPLKKPCLISSDSPDEGCFSLEYQESSPFQKLIISKPVTPPRSTVNQPVTLFTSTPMSKLANDQIGQDRERLPSPIPILQWDRVVPSADFLRMPLNFDFFSTVPSLASEGTVKVTVKDVSEKHSPVHESKAQVVPSEIVLPPEEEETSCKNVESTAESFESTLPLLVQVKSKVVVPEYFNQEEWESKKRAYVDSVKKHMTEQNGVMKELHSLMNSVANLTSGKTSQQWQHPSDLSKRNYKLSKSGLKMSLEEWERKNQRSYRRFADVPDFFQRSPVL</sequence>
<organism evidence="1 2">
    <name type="scientific">Danio rerio</name>
    <name type="common">Zebrafish</name>
    <name type="synonym">Brachydanio rerio</name>
    <dbReference type="NCBI Taxonomy" id="7955"/>
    <lineage>
        <taxon>Eukaryota</taxon>
        <taxon>Metazoa</taxon>
        <taxon>Chordata</taxon>
        <taxon>Craniata</taxon>
        <taxon>Vertebrata</taxon>
        <taxon>Euteleostomi</taxon>
        <taxon>Actinopterygii</taxon>
        <taxon>Neopterygii</taxon>
        <taxon>Teleostei</taxon>
        <taxon>Ostariophysi</taxon>
        <taxon>Cypriniformes</taxon>
        <taxon>Danionidae</taxon>
        <taxon>Danioninae</taxon>
        <taxon>Danio</taxon>
    </lineage>
</organism>